<proteinExistence type="predicted"/>
<accession>A0A976QT61</accession>
<protein>
    <submittedName>
        <fullName evidence="1">Uncharacterized protein</fullName>
    </submittedName>
</protein>
<dbReference type="EMBL" id="CP056071">
    <property type="protein sequence ID" value="UKK01686.2"/>
    <property type="molecule type" value="Genomic_DNA"/>
</dbReference>
<evidence type="ECO:0000313" key="2">
    <source>
        <dbReference type="Proteomes" id="UP000244811"/>
    </source>
</evidence>
<gene>
    <name evidence="1" type="ORF">MACK_001039</name>
</gene>
<sequence>MYEIELVNVNQSYTSGNFKITAVTEIYEECCCFEKVTYIIKYDDGTWPKDGRVKFLLRDYFHHYYYFLVSSGKFIYDINDRPLDSVEVYYYRFNHTNPLVVGFTSVNKVTTYFAFDELRDSEVSSIMDDSFSRSELPNLLISLNAIINSKIKFFQSEGTKMSIRSMLEFVGPFKVIIFTPDLSYGLSDHHMFSNDLFDKYKSFNRIDSNILSRLTSKEFNSINVYYTYDRKLSLMVDFIDDCRKYQFVRVDENSWNFETLDANETDGQLILKLATIYKNLKFKSKTPISHGHVLLDIMDIDGVEVTRLRRFTYRGAYLGLLSGSDFN</sequence>
<name>A0A976QT61_THEOR</name>
<dbReference type="AlphaFoldDB" id="A0A976QT61"/>
<reference evidence="1" key="1">
    <citation type="submission" date="2022-07" db="EMBL/GenBank/DDBJ databases">
        <title>Evaluation of T. orientalis genome assembly methods using nanopore sequencing and analysis of variation between genomes.</title>
        <authorList>
            <person name="Yam J."/>
            <person name="Micallef M.L."/>
            <person name="Liu M."/>
            <person name="Djordjevic S.P."/>
            <person name="Bogema D.R."/>
            <person name="Jenkins C."/>
        </authorList>
    </citation>
    <scope>NUCLEOTIDE SEQUENCE</scope>
    <source>
        <strain evidence="1">Goon Nure</strain>
    </source>
</reference>
<evidence type="ECO:0000313" key="1">
    <source>
        <dbReference type="EMBL" id="UKK01686.2"/>
    </source>
</evidence>
<dbReference type="Proteomes" id="UP000244811">
    <property type="component" value="Chromosome 2"/>
</dbReference>
<organism evidence="1 2">
    <name type="scientific">Theileria orientalis</name>
    <dbReference type="NCBI Taxonomy" id="68886"/>
    <lineage>
        <taxon>Eukaryota</taxon>
        <taxon>Sar</taxon>
        <taxon>Alveolata</taxon>
        <taxon>Apicomplexa</taxon>
        <taxon>Aconoidasida</taxon>
        <taxon>Piroplasmida</taxon>
        <taxon>Theileriidae</taxon>
        <taxon>Theileria</taxon>
    </lineage>
</organism>